<name>A0A806KHZ5_9BACT</name>
<accession>A0A806KHZ5</accession>
<evidence type="ECO:0000313" key="1">
    <source>
        <dbReference type="EMBL" id="AGS54307.1"/>
    </source>
</evidence>
<dbReference type="GO" id="GO:0005886">
    <property type="term" value="C:plasma membrane"/>
    <property type="evidence" value="ECO:0007669"/>
    <property type="project" value="TreeGrafter"/>
</dbReference>
<keyword evidence="1" id="KW-0282">Flagellum</keyword>
<dbReference type="GO" id="GO:0009306">
    <property type="term" value="P:protein secretion"/>
    <property type="evidence" value="ECO:0007669"/>
    <property type="project" value="InterPro"/>
</dbReference>
<dbReference type="EMBL" id="JQ844288">
    <property type="protein sequence ID" value="AGS54307.1"/>
    <property type="molecule type" value="Genomic_DNA"/>
</dbReference>
<dbReference type="PANTHER" id="PTHR30531:SF12">
    <property type="entry name" value="FLAGELLAR BIOSYNTHETIC PROTEIN FLHB"/>
    <property type="match status" value="1"/>
</dbReference>
<dbReference type="PANTHER" id="PTHR30531">
    <property type="entry name" value="FLAGELLAR BIOSYNTHETIC PROTEIN FLHB"/>
    <property type="match status" value="1"/>
</dbReference>
<keyword evidence="1" id="KW-0969">Cilium</keyword>
<dbReference type="Pfam" id="PF01312">
    <property type="entry name" value="Bac_export_2"/>
    <property type="match status" value="1"/>
</dbReference>
<organism evidence="1">
    <name type="scientific">uncultured bacterium contig00111</name>
    <dbReference type="NCBI Taxonomy" id="1181575"/>
    <lineage>
        <taxon>Bacteria</taxon>
        <taxon>environmental samples</taxon>
    </lineage>
</organism>
<reference evidence="1" key="1">
    <citation type="submission" date="2012-03" db="EMBL/GenBank/DDBJ databases">
        <title>Functional metagenomics reveals considerable lignocellulase gene clusters in the gut microbiome of a wood-feeding higher termite.</title>
        <authorList>
            <person name="Liu N."/>
        </authorList>
    </citation>
    <scope>NUCLEOTIDE SEQUENCE</scope>
</reference>
<keyword evidence="1" id="KW-0966">Cell projection</keyword>
<dbReference type="Gene3D" id="3.40.1690.10">
    <property type="entry name" value="secretion proteins EscU"/>
    <property type="match status" value="1"/>
</dbReference>
<proteinExistence type="predicted"/>
<sequence>MVVASGRGSFAERIIEKAIEHNIPVHKDDHLANLLSEVSVPSAIPVELYEAVARVLAFIYRVNGKTPSFS</sequence>
<dbReference type="InterPro" id="IPR029025">
    <property type="entry name" value="T3SS_substrate_exporter_C"/>
</dbReference>
<protein>
    <submittedName>
        <fullName evidence="1">Flagellar biosynthesis</fullName>
    </submittedName>
</protein>
<dbReference type="InterPro" id="IPR006135">
    <property type="entry name" value="T3SS_substrate_exporter"/>
</dbReference>
<dbReference type="AlphaFoldDB" id="A0A806KHZ5"/>
<dbReference type="SUPFAM" id="SSF160544">
    <property type="entry name" value="EscU C-terminal domain-like"/>
    <property type="match status" value="1"/>
</dbReference>